<proteinExistence type="predicted"/>
<name>U9SQX7_RHIID</name>
<dbReference type="Pfam" id="PF03184">
    <property type="entry name" value="DDE_1"/>
    <property type="match status" value="1"/>
</dbReference>
<dbReference type="HOGENOM" id="CLU_181854_0_0_1"/>
<protein>
    <submittedName>
        <fullName evidence="1">Uncharacterized protein</fullName>
    </submittedName>
</protein>
<sequence length="74" mass="8462">MQQSIWLDYLKNLNSLICTQGKNILLLVDNAPTYGKEDDIPSFSNIELCYLPSNTITHLQPLDTKIINSFKAKY</sequence>
<dbReference type="InterPro" id="IPR004875">
    <property type="entry name" value="DDE_SF_endonuclease_dom"/>
</dbReference>
<organism evidence="1">
    <name type="scientific">Rhizophagus irregularis (strain DAOM 181602 / DAOM 197198 / MUCL 43194)</name>
    <name type="common">Arbuscular mycorrhizal fungus</name>
    <name type="synonym">Glomus intraradices</name>
    <dbReference type="NCBI Taxonomy" id="747089"/>
    <lineage>
        <taxon>Eukaryota</taxon>
        <taxon>Fungi</taxon>
        <taxon>Fungi incertae sedis</taxon>
        <taxon>Mucoromycota</taxon>
        <taxon>Glomeromycotina</taxon>
        <taxon>Glomeromycetes</taxon>
        <taxon>Glomerales</taxon>
        <taxon>Glomeraceae</taxon>
        <taxon>Rhizophagus</taxon>
    </lineage>
</organism>
<accession>U9SQX7</accession>
<dbReference type="AlphaFoldDB" id="U9SQX7"/>
<dbReference type="GO" id="GO:0003676">
    <property type="term" value="F:nucleic acid binding"/>
    <property type="evidence" value="ECO:0007669"/>
    <property type="project" value="InterPro"/>
</dbReference>
<dbReference type="EMBL" id="KI299587">
    <property type="protein sequence ID" value="ERZ97476.1"/>
    <property type="molecule type" value="Genomic_DNA"/>
</dbReference>
<dbReference type="STRING" id="747089.U9SQX7"/>
<gene>
    <name evidence="1" type="ORF">GLOINDRAFT_71067</name>
</gene>
<reference evidence="1" key="1">
    <citation type="submission" date="2013-07" db="EMBL/GenBank/DDBJ databases">
        <title>The genome of an arbuscular mycorrhizal fungus provides insights into the evolution of the oldest plant symbiosis.</title>
        <authorList>
            <consortium name="DOE Joint Genome Institute"/>
            <person name="Tisserant E."/>
            <person name="Malbreil M."/>
            <person name="Kuo A."/>
            <person name="Kohler A."/>
            <person name="Symeonidi A."/>
            <person name="Balestrini R."/>
            <person name="Charron P."/>
            <person name="Duensing N."/>
            <person name="Frei-dit-Frey N."/>
            <person name="Gianinazzi-Pearson V."/>
            <person name="Gilbert B."/>
            <person name="Handa Y."/>
            <person name="Hijri M."/>
            <person name="Kaul R."/>
            <person name="Kawaguchi M."/>
            <person name="Krajinski F."/>
            <person name="Lammers P."/>
            <person name="Lapierre D."/>
            <person name="Masclaux F.G."/>
            <person name="Murat C."/>
            <person name="Morin E."/>
            <person name="Ndikumana S."/>
            <person name="Pagni M."/>
            <person name="Petitpierre D."/>
            <person name="Requena N."/>
            <person name="Rosikiewicz P."/>
            <person name="Riley R."/>
            <person name="Saito K."/>
            <person name="San Clemente H."/>
            <person name="Shapiro H."/>
            <person name="van Tuinen D."/>
            <person name="Becard G."/>
            <person name="Bonfante P."/>
            <person name="Paszkowski U."/>
            <person name="Shachar-Hill Y."/>
            <person name="Young J.P."/>
            <person name="Sanders I.R."/>
            <person name="Henrissat B."/>
            <person name="Rensing S.A."/>
            <person name="Grigoriev I.V."/>
            <person name="Corradi N."/>
            <person name="Roux C."/>
            <person name="Martin F."/>
        </authorList>
    </citation>
    <scope>NUCLEOTIDE SEQUENCE</scope>
    <source>
        <strain evidence="1">DAOM 197198</strain>
    </source>
</reference>
<evidence type="ECO:0000313" key="1">
    <source>
        <dbReference type="EMBL" id="ERZ97476.1"/>
    </source>
</evidence>